<dbReference type="Proteomes" id="UP000250222">
    <property type="component" value="Unassembled WGS sequence"/>
</dbReference>
<dbReference type="InterPro" id="IPR003305">
    <property type="entry name" value="CenC_carb-bd"/>
</dbReference>
<dbReference type="GO" id="GO:0046373">
    <property type="term" value="P:L-arabinose metabolic process"/>
    <property type="evidence" value="ECO:0007669"/>
    <property type="project" value="InterPro"/>
</dbReference>
<dbReference type="RefSeq" id="WP_181424607.1">
    <property type="nucleotide sequence ID" value="NZ_QKLZ01000007.1"/>
</dbReference>
<dbReference type="Gene3D" id="2.60.120.260">
    <property type="entry name" value="Galactose-binding domain-like"/>
    <property type="match status" value="1"/>
</dbReference>
<dbReference type="SUPFAM" id="SSF51445">
    <property type="entry name" value="(Trans)glycosidases"/>
    <property type="match status" value="1"/>
</dbReference>
<dbReference type="Pfam" id="PF22848">
    <property type="entry name" value="ASD1_dom"/>
    <property type="match status" value="1"/>
</dbReference>
<evidence type="ECO:0000256" key="1">
    <source>
        <dbReference type="ARBA" id="ARBA00001462"/>
    </source>
</evidence>
<dbReference type="InterPro" id="IPR051563">
    <property type="entry name" value="Glycosyl_Hydrolase_51"/>
</dbReference>
<evidence type="ECO:0000256" key="8">
    <source>
        <dbReference type="SAM" id="SignalP"/>
    </source>
</evidence>
<evidence type="ECO:0000256" key="7">
    <source>
        <dbReference type="SAM" id="Phobius"/>
    </source>
</evidence>
<name>A0A2Y9C6J0_9MICO</name>
<dbReference type="Gene3D" id="2.60.120.200">
    <property type="match status" value="1"/>
</dbReference>
<dbReference type="PANTHER" id="PTHR31776">
    <property type="entry name" value="ALPHA-L-ARABINOFURANOSIDASE 1"/>
    <property type="match status" value="1"/>
</dbReference>
<dbReference type="SUPFAM" id="SSF49785">
    <property type="entry name" value="Galactose-binding domain-like"/>
    <property type="match status" value="1"/>
</dbReference>
<keyword evidence="7" id="KW-1133">Transmembrane helix</keyword>
<feature type="compositionally biased region" description="Low complexity" evidence="6">
    <location>
        <begin position="1115"/>
        <end position="1132"/>
    </location>
</feature>
<organism evidence="10 11">
    <name type="scientific">Georgenia satyanarayanai</name>
    <dbReference type="NCBI Taxonomy" id="860221"/>
    <lineage>
        <taxon>Bacteria</taxon>
        <taxon>Bacillati</taxon>
        <taxon>Actinomycetota</taxon>
        <taxon>Actinomycetes</taxon>
        <taxon>Micrococcales</taxon>
        <taxon>Bogoriellaceae</taxon>
        <taxon>Georgenia</taxon>
    </lineage>
</organism>
<dbReference type="InterPro" id="IPR010720">
    <property type="entry name" value="Alpha-L-AF_C"/>
</dbReference>
<dbReference type="Gene3D" id="2.60.120.560">
    <property type="entry name" value="Exo-inulinase, domain 1"/>
    <property type="match status" value="1"/>
</dbReference>
<dbReference type="InterPro" id="IPR041542">
    <property type="entry name" value="GH43_C2"/>
</dbReference>
<dbReference type="Pfam" id="PF06964">
    <property type="entry name" value="Alpha-L-AF_C"/>
    <property type="match status" value="1"/>
</dbReference>
<proteinExistence type="inferred from homology"/>
<feature type="compositionally biased region" description="Basic and acidic residues" evidence="6">
    <location>
        <begin position="258"/>
        <end position="268"/>
    </location>
</feature>
<keyword evidence="4 8" id="KW-0732">Signal</keyword>
<evidence type="ECO:0000256" key="4">
    <source>
        <dbReference type="ARBA" id="ARBA00022729"/>
    </source>
</evidence>
<dbReference type="EMBL" id="UETB01000007">
    <property type="protein sequence ID" value="SSA43113.1"/>
    <property type="molecule type" value="Genomic_DNA"/>
</dbReference>
<dbReference type="SUPFAM" id="SSF51011">
    <property type="entry name" value="Glycosyl hydrolase domain"/>
    <property type="match status" value="1"/>
</dbReference>
<keyword evidence="7" id="KW-0812">Transmembrane</keyword>
<keyword evidence="5" id="KW-0378">Hydrolase</keyword>
<evidence type="ECO:0000256" key="6">
    <source>
        <dbReference type="SAM" id="MobiDB-lite"/>
    </source>
</evidence>
<feature type="region of interest" description="Disordered" evidence="6">
    <location>
        <begin position="1073"/>
        <end position="1132"/>
    </location>
</feature>
<dbReference type="PANTHER" id="PTHR31776:SF26">
    <property type="entry name" value="SECRETED ARABINOSIDASE"/>
    <property type="match status" value="1"/>
</dbReference>
<reference evidence="10 11" key="1">
    <citation type="submission" date="2016-10" db="EMBL/GenBank/DDBJ databases">
        <authorList>
            <person name="Cai Z."/>
        </authorList>
    </citation>
    <scope>NUCLEOTIDE SEQUENCE [LARGE SCALE GENOMIC DNA]</scope>
    <source>
        <strain evidence="10 11">CGMCC 1.10826</strain>
    </source>
</reference>
<dbReference type="InterPro" id="IPR013320">
    <property type="entry name" value="ConA-like_dom_sf"/>
</dbReference>
<evidence type="ECO:0000313" key="11">
    <source>
        <dbReference type="Proteomes" id="UP000250222"/>
    </source>
</evidence>
<sequence>MIVSRRRTVAPPALASLTALTLTAALLAGAPASAAAPPDVLPEDAWLEEFDAEALDERWTVHGESADDWSLGDGALTIASLPGDTYQSDNNAQNVFTVDVPVGDFTAVTSFDAPAVQDFQGAGLIALADMDNYVRAGLAHVGFAEGGPVVVETDVEVAGAFSASFAPRPGSTGETLRMQRSGDVVTTSYWQDGAWVEAGEVTVPFDITQVGLYALAPGGAPSHDAVFDYFAISPATVPEPEEPTDPEEPAEPEEPTEPEERASLHIDGDGTDIEMSPDLYGLFYEDINYAADGGLYAELVRNRSFEFNAVDNASYTGLTGWQVVQPAGGSAAAEVVSDEERLNDANRFYLRLDATAAGAAIRNEGFSAPGLALEEGTEYEFSVWARTATAQDLSVRLEDAAGAEVHGTATVAVDGSDEWTRYEVTLTSDTTTDAGRLTVETGAAGVLHLDMVSLMPGDTWEGPVNGQYGLRADLTQKLADLDPSFLRFPGGCLIAGSYDTYEGSGYEDRARIYHWKETIGPLEERATNKNWWGYNQTYGIGYLEYLMLAEDLGALPLPVVSVGTNACGGPAATQDPEVLDTLIDDTLDLIEFATGDVDTEWGAVRAGLGHPEPFDLQYIGLGNEDSQREYFENYPLFHDAIREAYPEISIVSNSSFASGGDLFDELWDFAAEQGADMVDEHYYNDADWFLANTDRYDSYDREGPDVFIGEYASRGNRFANALAEAAYLTGIERNSDIVKMASYAPLFANDQHVQWADANLIYFDNDESWGTANYWVQHLFSNNRGHEVVPSALEGGEVEVPDASGGVFLSTWATSAAYDDLVVTGEDGEVLLAEDFSAGAEDWAPVAGTWEVVDGQYRQTSTSVEDARTVPAGAYDEDWTNYTVELTATKLDGNEGFLVGFAAGGPEDFYWWNIGGWNNTRSVLERANGARQGEVAARENVSLTTGEEYDVRIEVEGTTIRLYLDDELHLEYTEPAPSSTLHHVVTRDTDRGDLVVKVVNSADTAAVTDITVSDAEVDPTARVTEIVADPAAVNTKADPGAVVPVDREITTAGEEFTYEFPAHSVTFLRLAVDGADPDPEPTDPEPTDPGPTDPEPTDPGPTEEPTTPTDPPAGGPDDSSGPGSGRLPATGAGLAGPLALVALALLGAGLALRARRGAGLEG</sequence>
<keyword evidence="11" id="KW-1185">Reference proteome</keyword>
<dbReference type="InterPro" id="IPR008979">
    <property type="entry name" value="Galactose-bd-like_sf"/>
</dbReference>
<evidence type="ECO:0000313" key="10">
    <source>
        <dbReference type="EMBL" id="SSA43113.1"/>
    </source>
</evidence>
<comment type="similarity">
    <text evidence="2">Belongs to the glycosyl hydrolase 51 family.</text>
</comment>
<feature type="transmembrane region" description="Helical" evidence="7">
    <location>
        <begin position="1134"/>
        <end position="1152"/>
    </location>
</feature>
<feature type="compositionally biased region" description="Acidic residues" evidence="6">
    <location>
        <begin position="1075"/>
        <end position="1086"/>
    </location>
</feature>
<evidence type="ECO:0000259" key="9">
    <source>
        <dbReference type="SMART" id="SM00813"/>
    </source>
</evidence>
<feature type="signal peptide" evidence="8">
    <location>
        <begin position="1"/>
        <end position="34"/>
    </location>
</feature>
<dbReference type="Pfam" id="PF02018">
    <property type="entry name" value="CBM_4_9"/>
    <property type="match status" value="1"/>
</dbReference>
<accession>A0A2Y9C6J0</accession>
<dbReference type="SUPFAM" id="SSF49899">
    <property type="entry name" value="Concanavalin A-like lectins/glucanases"/>
    <property type="match status" value="2"/>
</dbReference>
<keyword evidence="7" id="KW-0472">Membrane</keyword>
<gene>
    <name evidence="10" type="ORF">SAMN05216184_10710</name>
</gene>
<dbReference type="AlphaFoldDB" id="A0A2Y9C6J0"/>
<dbReference type="InterPro" id="IPR017853">
    <property type="entry name" value="GH"/>
</dbReference>
<evidence type="ECO:0000256" key="5">
    <source>
        <dbReference type="ARBA" id="ARBA00022801"/>
    </source>
</evidence>
<comment type="catalytic activity">
    <reaction evidence="1">
        <text>Hydrolysis of terminal non-reducing alpha-L-arabinofuranoside residues in alpha-L-arabinosides.</text>
        <dbReference type="EC" id="3.2.1.55"/>
    </reaction>
</comment>
<feature type="compositionally biased region" description="Pro residues" evidence="6">
    <location>
        <begin position="1087"/>
        <end position="1099"/>
    </location>
</feature>
<evidence type="ECO:0000256" key="2">
    <source>
        <dbReference type="ARBA" id="ARBA00007186"/>
    </source>
</evidence>
<dbReference type="Pfam" id="PF17851">
    <property type="entry name" value="GH43_C2"/>
    <property type="match status" value="1"/>
</dbReference>
<dbReference type="EC" id="3.2.1.55" evidence="3"/>
<dbReference type="Gene3D" id="3.20.20.80">
    <property type="entry name" value="Glycosidases"/>
    <property type="match status" value="1"/>
</dbReference>
<dbReference type="InterPro" id="IPR055235">
    <property type="entry name" value="ASD1_cat"/>
</dbReference>
<dbReference type="SMART" id="SM00813">
    <property type="entry name" value="Alpha-L-AF_C"/>
    <property type="match status" value="1"/>
</dbReference>
<evidence type="ECO:0000256" key="3">
    <source>
        <dbReference type="ARBA" id="ARBA00012670"/>
    </source>
</evidence>
<feature type="compositionally biased region" description="Acidic residues" evidence="6">
    <location>
        <begin position="239"/>
        <end position="257"/>
    </location>
</feature>
<dbReference type="GO" id="GO:0046556">
    <property type="term" value="F:alpha-L-arabinofuranosidase activity"/>
    <property type="evidence" value="ECO:0007669"/>
    <property type="project" value="UniProtKB-EC"/>
</dbReference>
<protein>
    <recommendedName>
        <fullName evidence="3">non-reducing end alpha-L-arabinofuranosidase</fullName>
        <ecNumber evidence="3">3.2.1.55</ecNumber>
    </recommendedName>
</protein>
<feature type="region of interest" description="Disordered" evidence="6">
    <location>
        <begin position="236"/>
        <end position="271"/>
    </location>
</feature>
<feature type="domain" description="Alpha-L-arabinofuranosidase C-terminal" evidence="9">
    <location>
        <begin position="709"/>
        <end position="1064"/>
    </location>
</feature>
<feature type="chain" id="PRO_5038764420" description="non-reducing end alpha-L-arabinofuranosidase" evidence="8">
    <location>
        <begin position="35"/>
        <end position="1162"/>
    </location>
</feature>